<dbReference type="Pfam" id="PF04267">
    <property type="entry name" value="SoxD"/>
    <property type="match status" value="1"/>
</dbReference>
<dbReference type="EMBL" id="QGGG01000029">
    <property type="protein sequence ID" value="PWJ73010.1"/>
    <property type="molecule type" value="Genomic_DNA"/>
</dbReference>
<reference evidence="1 2" key="1">
    <citation type="submission" date="2018-05" db="EMBL/GenBank/DDBJ databases">
        <title>Genomic Encyclopedia of Type Strains, Phase IV (KMG-IV): sequencing the most valuable type-strain genomes for metagenomic binning, comparative biology and taxonomic classification.</title>
        <authorList>
            <person name="Goeker M."/>
        </authorList>
    </citation>
    <scope>NUCLEOTIDE SEQUENCE [LARGE SCALE GENOMIC DNA]</scope>
    <source>
        <strain evidence="1 2">DSM 6986</strain>
    </source>
</reference>
<comment type="caution">
    <text evidence="1">The sequence shown here is derived from an EMBL/GenBank/DDBJ whole genome shotgun (WGS) entry which is preliminary data.</text>
</comment>
<dbReference type="AlphaFoldDB" id="A0A316BPA7"/>
<dbReference type="RefSeq" id="WP_109614921.1">
    <property type="nucleotide sequence ID" value="NZ_QGGG01000029.1"/>
</dbReference>
<dbReference type="InterPro" id="IPR038561">
    <property type="entry name" value="SoxD_sf"/>
</dbReference>
<dbReference type="STRING" id="1192868.GCA_000304395_00501"/>
<dbReference type="GO" id="GO:0008115">
    <property type="term" value="F:sarcosine oxidase activity"/>
    <property type="evidence" value="ECO:0007669"/>
    <property type="project" value="InterPro"/>
</dbReference>
<dbReference type="OrthoDB" id="7159274at2"/>
<accession>A0A316BPA7</accession>
<evidence type="ECO:0000313" key="2">
    <source>
        <dbReference type="Proteomes" id="UP000245396"/>
    </source>
</evidence>
<dbReference type="Gene3D" id="3.30.2270.10">
    <property type="entry name" value="Folate-binding superfamily"/>
    <property type="match status" value="1"/>
</dbReference>
<gene>
    <name evidence="1" type="ORF">C7441_12915</name>
</gene>
<protein>
    <submittedName>
        <fullName evidence="1">Heterotetrameric sarcosine oxidase delta subunit</fullName>
    </submittedName>
</protein>
<proteinExistence type="predicted"/>
<dbReference type="GO" id="GO:0046653">
    <property type="term" value="P:tetrahydrofolate metabolic process"/>
    <property type="evidence" value="ECO:0007669"/>
    <property type="project" value="InterPro"/>
</dbReference>
<dbReference type="Proteomes" id="UP000245396">
    <property type="component" value="Unassembled WGS sequence"/>
</dbReference>
<organism evidence="1 2">
    <name type="scientific">Pseudaminobacter salicylatoxidans</name>
    <dbReference type="NCBI Taxonomy" id="93369"/>
    <lineage>
        <taxon>Bacteria</taxon>
        <taxon>Pseudomonadati</taxon>
        <taxon>Pseudomonadota</taxon>
        <taxon>Alphaproteobacteria</taxon>
        <taxon>Hyphomicrobiales</taxon>
        <taxon>Phyllobacteriaceae</taxon>
        <taxon>Pseudaminobacter</taxon>
    </lineage>
</organism>
<name>A0A316BPA7_PSESE</name>
<evidence type="ECO:0000313" key="1">
    <source>
        <dbReference type="EMBL" id="PWJ73010.1"/>
    </source>
</evidence>
<keyword evidence="2" id="KW-1185">Reference proteome</keyword>
<sequence length="95" mass="11153">MIVIRCPYCNEQRTEEELSYGGEANIVRAIEPDTLSDTEWTDYLFMRNNPKGLLQEQWCCAAGCGQWFKIERHTVTHEITEVIRFDQQFSCKKDS</sequence>
<dbReference type="InterPro" id="IPR006279">
    <property type="entry name" value="SoxD"/>
</dbReference>